<dbReference type="GO" id="GO:0016787">
    <property type="term" value="F:hydrolase activity"/>
    <property type="evidence" value="ECO:0007669"/>
    <property type="project" value="UniProtKB-KW"/>
</dbReference>
<sequence length="208" mass="22313">MLRLAADWRAMGELPRGRGEPVMVLPGLFNSDRANAVLRRHLRRLGYHVEGWGLGRNLGQRAIGADGERLFDRIEAMAERRGAPVALVGISLGGLMARIAAQRLPGRVARVVTISSPFAGPPDATRVWRAYQALSGARIDDPEVRALVEEAGRPLGVPTTAIWSASDGLVGGPICRGEGCDAVQVRSSHIWVQFNPDVLRAVAMALAA</sequence>
<dbReference type="AlphaFoldDB" id="A0A2A4B966"/>
<keyword evidence="2" id="KW-0378">Hydrolase</keyword>
<feature type="domain" description="AB hydrolase-1" evidence="1">
    <location>
        <begin position="83"/>
        <end position="132"/>
    </location>
</feature>
<dbReference type="SUPFAM" id="SSF53474">
    <property type="entry name" value="alpha/beta-Hydrolases"/>
    <property type="match status" value="1"/>
</dbReference>
<organism evidence="2 3">
    <name type="scientific">Sphingomonas spermidinifaciens</name>
    <dbReference type="NCBI Taxonomy" id="1141889"/>
    <lineage>
        <taxon>Bacteria</taxon>
        <taxon>Pseudomonadati</taxon>
        <taxon>Pseudomonadota</taxon>
        <taxon>Alphaproteobacteria</taxon>
        <taxon>Sphingomonadales</taxon>
        <taxon>Sphingomonadaceae</taxon>
        <taxon>Sphingomonas</taxon>
    </lineage>
</organism>
<dbReference type="Proteomes" id="UP000218366">
    <property type="component" value="Unassembled WGS sequence"/>
</dbReference>
<reference evidence="2 3" key="1">
    <citation type="submission" date="2017-09" db="EMBL/GenBank/DDBJ databases">
        <title>Sphingomonas spermidinifaciens 9NM-10, whole genome shotgun sequence.</title>
        <authorList>
            <person name="Feng G."/>
            <person name="Zhu H."/>
        </authorList>
    </citation>
    <scope>NUCLEOTIDE SEQUENCE [LARGE SCALE GENOMIC DNA]</scope>
    <source>
        <strain evidence="2 3">9NM-10</strain>
    </source>
</reference>
<keyword evidence="3" id="KW-1185">Reference proteome</keyword>
<comment type="caution">
    <text evidence="2">The sequence shown here is derived from an EMBL/GenBank/DDBJ whole genome shotgun (WGS) entry which is preliminary data.</text>
</comment>
<gene>
    <name evidence="2" type="ORF">COC42_01400</name>
</gene>
<evidence type="ECO:0000313" key="2">
    <source>
        <dbReference type="EMBL" id="PCD04617.1"/>
    </source>
</evidence>
<proteinExistence type="predicted"/>
<dbReference type="InterPro" id="IPR000073">
    <property type="entry name" value="AB_hydrolase_1"/>
</dbReference>
<dbReference type="Gene3D" id="3.40.50.1820">
    <property type="entry name" value="alpha/beta hydrolase"/>
    <property type="match status" value="1"/>
</dbReference>
<evidence type="ECO:0000259" key="1">
    <source>
        <dbReference type="Pfam" id="PF00561"/>
    </source>
</evidence>
<accession>A0A2A4B966</accession>
<dbReference type="EMBL" id="NWMW01000001">
    <property type="protein sequence ID" value="PCD04617.1"/>
    <property type="molecule type" value="Genomic_DNA"/>
</dbReference>
<dbReference type="OrthoDB" id="7389193at2"/>
<dbReference type="InterPro" id="IPR029058">
    <property type="entry name" value="AB_hydrolase_fold"/>
</dbReference>
<protein>
    <submittedName>
        <fullName evidence="2">Alpha/beta hydrolase</fullName>
    </submittedName>
</protein>
<dbReference type="Pfam" id="PF00561">
    <property type="entry name" value="Abhydrolase_1"/>
    <property type="match status" value="1"/>
</dbReference>
<name>A0A2A4B966_9SPHN</name>
<evidence type="ECO:0000313" key="3">
    <source>
        <dbReference type="Proteomes" id="UP000218366"/>
    </source>
</evidence>